<feature type="binding site" evidence="6">
    <location>
        <begin position="64"/>
        <end position="66"/>
    </location>
    <ligand>
        <name>S-adenosyl-L-methionine</name>
        <dbReference type="ChEBI" id="CHEBI:59789"/>
    </ligand>
</feature>
<dbReference type="NCBIfam" id="TIGR00006">
    <property type="entry name" value="16S rRNA (cytosine(1402)-N(4))-methyltransferase RsmH"/>
    <property type="match status" value="1"/>
</dbReference>
<dbReference type="InterPro" id="IPR029063">
    <property type="entry name" value="SAM-dependent_MTases_sf"/>
</dbReference>
<feature type="binding site" evidence="6">
    <location>
        <position position="152"/>
    </location>
    <ligand>
        <name>S-adenosyl-L-methionine</name>
        <dbReference type="ChEBI" id="CHEBI:59789"/>
    </ligand>
</feature>
<keyword evidence="2 6" id="KW-0698">rRNA processing</keyword>
<dbReference type="Pfam" id="PF01795">
    <property type="entry name" value="Methyltransf_5"/>
    <property type="match status" value="1"/>
</dbReference>
<comment type="subcellular location">
    <subcellularLocation>
        <location evidence="6">Cytoplasm</location>
    </subcellularLocation>
</comment>
<accession>A0A6N6VUH6</accession>
<evidence type="ECO:0000256" key="1">
    <source>
        <dbReference type="ARBA" id="ARBA00010396"/>
    </source>
</evidence>
<dbReference type="AlphaFoldDB" id="A0A6N6VUH6"/>
<proteinExistence type="inferred from homology"/>
<keyword evidence="5 6" id="KW-0949">S-adenosyl-L-methionine</keyword>
<keyword evidence="8" id="KW-1185">Reference proteome</keyword>
<feature type="binding site" evidence="6">
    <location>
        <position position="91"/>
    </location>
    <ligand>
        <name>S-adenosyl-L-methionine</name>
        <dbReference type="ChEBI" id="CHEBI:59789"/>
    </ligand>
</feature>
<dbReference type="SUPFAM" id="SSF81799">
    <property type="entry name" value="Putative methyltransferase TM0872, insert domain"/>
    <property type="match status" value="1"/>
</dbReference>
<dbReference type="InterPro" id="IPR023397">
    <property type="entry name" value="SAM-dep_MeTrfase_MraW_recog"/>
</dbReference>
<dbReference type="SUPFAM" id="SSF53335">
    <property type="entry name" value="S-adenosyl-L-methionine-dependent methyltransferases"/>
    <property type="match status" value="1"/>
</dbReference>
<dbReference type="GO" id="GO:0005737">
    <property type="term" value="C:cytoplasm"/>
    <property type="evidence" value="ECO:0007669"/>
    <property type="project" value="UniProtKB-SubCell"/>
</dbReference>
<sequence>MLKNKHKYFVLKPKRTSMNNEFNHITVLKKETIQNIFPSEKLLNLLKTNKTYKLNIVDATLGGGGHAEYLIHLFVNDPIFNNFELNFIGFDQDINALNFTEKKFKDVQLKYKNIHLHFENENFKNLAQIWQTKFPGEKIHGLYADFGVSSPQLDIGKRGFSLIHDGPIDMRMNPNDNLTAKNILEEYSELELTRIFFEYGEEPKSRKLAKAIVQDRKIEKIPLHSTIQLAEYIKRVLAYPNSRVHPATRAFQALRIEVNKELESINYLLQEIPELIHTHGKVGFISFHSLEDRLIKHAMRNWQKGKKAHEKQNEKKEFNIPLHLQLHLEENHNKGFGKEIPRGGITASDEECQMNNRSRSARLRCFEFSRETGG</sequence>
<dbReference type="HAMAP" id="MF_01007">
    <property type="entry name" value="16SrRNA_methyltr_H"/>
    <property type="match status" value="1"/>
</dbReference>
<organism evidence="7 8">
    <name type="scientific">Silvanigrella paludirubra</name>
    <dbReference type="NCBI Taxonomy" id="2499159"/>
    <lineage>
        <taxon>Bacteria</taxon>
        <taxon>Pseudomonadati</taxon>
        <taxon>Bdellovibrionota</taxon>
        <taxon>Oligoflexia</taxon>
        <taxon>Silvanigrellales</taxon>
        <taxon>Silvanigrellaceae</taxon>
        <taxon>Silvanigrella</taxon>
    </lineage>
</organism>
<dbReference type="GO" id="GO:0070475">
    <property type="term" value="P:rRNA base methylation"/>
    <property type="evidence" value="ECO:0007669"/>
    <property type="project" value="UniProtKB-UniRule"/>
</dbReference>
<keyword evidence="6" id="KW-0963">Cytoplasm</keyword>
<dbReference type="Proteomes" id="UP000437748">
    <property type="component" value="Unassembled WGS sequence"/>
</dbReference>
<dbReference type="Gene3D" id="1.10.150.170">
    <property type="entry name" value="Putative methyltransferase TM0872, insert domain"/>
    <property type="match status" value="1"/>
</dbReference>
<comment type="similarity">
    <text evidence="1 6">Belongs to the methyltransferase superfamily. RsmH family.</text>
</comment>
<dbReference type="InterPro" id="IPR002903">
    <property type="entry name" value="RsmH"/>
</dbReference>
<keyword evidence="3 6" id="KW-0489">Methyltransferase</keyword>
<dbReference type="PANTHER" id="PTHR11265">
    <property type="entry name" value="S-ADENOSYL-METHYLTRANSFERASE MRAW"/>
    <property type="match status" value="1"/>
</dbReference>
<evidence type="ECO:0000256" key="2">
    <source>
        <dbReference type="ARBA" id="ARBA00022552"/>
    </source>
</evidence>
<evidence type="ECO:0000256" key="3">
    <source>
        <dbReference type="ARBA" id="ARBA00022603"/>
    </source>
</evidence>
<gene>
    <name evidence="6 7" type="primary">rsmH</name>
    <name evidence="7" type="ORF">GCL60_08485</name>
</gene>
<dbReference type="Gene3D" id="3.40.50.150">
    <property type="entry name" value="Vaccinia Virus protein VP39"/>
    <property type="match status" value="1"/>
</dbReference>
<protein>
    <recommendedName>
        <fullName evidence="6">Ribosomal RNA small subunit methyltransferase H</fullName>
        <ecNumber evidence="6">2.1.1.199</ecNumber>
    </recommendedName>
    <alternativeName>
        <fullName evidence="6">16S rRNA m(4)C1402 methyltransferase</fullName>
    </alternativeName>
    <alternativeName>
        <fullName evidence="6">rRNA (cytosine-N(4)-)-methyltransferase RsmH</fullName>
    </alternativeName>
</protein>
<evidence type="ECO:0000256" key="4">
    <source>
        <dbReference type="ARBA" id="ARBA00022679"/>
    </source>
</evidence>
<name>A0A6N6VUH6_9BACT</name>
<evidence type="ECO:0000256" key="5">
    <source>
        <dbReference type="ARBA" id="ARBA00022691"/>
    </source>
</evidence>
<dbReference type="PANTHER" id="PTHR11265:SF0">
    <property type="entry name" value="12S RRNA N4-METHYLCYTIDINE METHYLTRANSFERASE"/>
    <property type="match status" value="1"/>
</dbReference>
<evidence type="ECO:0000313" key="7">
    <source>
        <dbReference type="EMBL" id="KAB8038884.1"/>
    </source>
</evidence>
<evidence type="ECO:0000313" key="8">
    <source>
        <dbReference type="Proteomes" id="UP000437748"/>
    </source>
</evidence>
<feature type="binding site" evidence="6">
    <location>
        <position position="123"/>
    </location>
    <ligand>
        <name>S-adenosyl-L-methionine</name>
        <dbReference type="ChEBI" id="CHEBI:59789"/>
    </ligand>
</feature>
<comment type="caution">
    <text evidence="7">The sequence shown here is derived from an EMBL/GenBank/DDBJ whole genome shotgun (WGS) entry which is preliminary data.</text>
</comment>
<comment type="function">
    <text evidence="6">Specifically methylates the N4 position of cytidine in position 1402 (C1402) of 16S rRNA.</text>
</comment>
<reference evidence="7 8" key="1">
    <citation type="submission" date="2019-10" db="EMBL/GenBank/DDBJ databases">
        <title>New species of Slilvanegrellaceae.</title>
        <authorList>
            <person name="Pitt A."/>
            <person name="Hahn M.W."/>
        </authorList>
    </citation>
    <scope>NUCLEOTIDE SEQUENCE [LARGE SCALE GENOMIC DNA]</scope>
    <source>
        <strain evidence="7 8">SP-Ram-0.45-NSY-1</strain>
    </source>
</reference>
<feature type="binding site" evidence="6">
    <location>
        <position position="145"/>
    </location>
    <ligand>
        <name>S-adenosyl-L-methionine</name>
        <dbReference type="ChEBI" id="CHEBI:59789"/>
    </ligand>
</feature>
<dbReference type="GO" id="GO:0071424">
    <property type="term" value="F:rRNA (cytosine-N4-)-methyltransferase activity"/>
    <property type="evidence" value="ECO:0007669"/>
    <property type="project" value="UniProtKB-UniRule"/>
</dbReference>
<dbReference type="EMBL" id="WFLM01000003">
    <property type="protein sequence ID" value="KAB8038884.1"/>
    <property type="molecule type" value="Genomic_DNA"/>
</dbReference>
<keyword evidence="4 6" id="KW-0808">Transferase</keyword>
<dbReference type="EC" id="2.1.1.199" evidence="6"/>
<evidence type="ECO:0000256" key="6">
    <source>
        <dbReference type="HAMAP-Rule" id="MF_01007"/>
    </source>
</evidence>
<comment type="catalytic activity">
    <reaction evidence="6">
        <text>cytidine(1402) in 16S rRNA + S-adenosyl-L-methionine = N(4)-methylcytidine(1402) in 16S rRNA + S-adenosyl-L-homocysteine + H(+)</text>
        <dbReference type="Rhea" id="RHEA:42928"/>
        <dbReference type="Rhea" id="RHEA-COMP:10286"/>
        <dbReference type="Rhea" id="RHEA-COMP:10287"/>
        <dbReference type="ChEBI" id="CHEBI:15378"/>
        <dbReference type="ChEBI" id="CHEBI:57856"/>
        <dbReference type="ChEBI" id="CHEBI:59789"/>
        <dbReference type="ChEBI" id="CHEBI:74506"/>
        <dbReference type="ChEBI" id="CHEBI:82748"/>
        <dbReference type="EC" id="2.1.1.199"/>
    </reaction>
</comment>